<name>A0A6L2N6P3_TANCI</name>
<reference evidence="2" key="1">
    <citation type="journal article" date="2019" name="Sci. Rep.">
        <title>Draft genome of Tanacetum cinerariifolium, the natural source of mosquito coil.</title>
        <authorList>
            <person name="Yamashiro T."/>
            <person name="Shiraishi A."/>
            <person name="Satake H."/>
            <person name="Nakayama K."/>
        </authorList>
    </citation>
    <scope>NUCLEOTIDE SEQUENCE</scope>
</reference>
<protein>
    <submittedName>
        <fullName evidence="2">Uncharacterized protein</fullName>
    </submittedName>
</protein>
<organism evidence="2">
    <name type="scientific">Tanacetum cinerariifolium</name>
    <name type="common">Dalmatian daisy</name>
    <name type="synonym">Chrysanthemum cinerariifolium</name>
    <dbReference type="NCBI Taxonomy" id="118510"/>
    <lineage>
        <taxon>Eukaryota</taxon>
        <taxon>Viridiplantae</taxon>
        <taxon>Streptophyta</taxon>
        <taxon>Embryophyta</taxon>
        <taxon>Tracheophyta</taxon>
        <taxon>Spermatophyta</taxon>
        <taxon>Magnoliopsida</taxon>
        <taxon>eudicotyledons</taxon>
        <taxon>Gunneridae</taxon>
        <taxon>Pentapetalae</taxon>
        <taxon>asterids</taxon>
        <taxon>campanulids</taxon>
        <taxon>Asterales</taxon>
        <taxon>Asteraceae</taxon>
        <taxon>Asteroideae</taxon>
        <taxon>Anthemideae</taxon>
        <taxon>Anthemidinae</taxon>
        <taxon>Tanacetum</taxon>
    </lineage>
</organism>
<accession>A0A6L2N6P3</accession>
<feature type="compositionally biased region" description="Acidic residues" evidence="1">
    <location>
        <begin position="16"/>
        <end position="33"/>
    </location>
</feature>
<gene>
    <name evidence="2" type="ORF">Tci_053864</name>
</gene>
<comment type="caution">
    <text evidence="2">The sequence shown here is derived from an EMBL/GenBank/DDBJ whole genome shotgun (WGS) entry which is preliminary data.</text>
</comment>
<evidence type="ECO:0000256" key="1">
    <source>
        <dbReference type="SAM" id="MobiDB-lite"/>
    </source>
</evidence>
<feature type="region of interest" description="Disordered" evidence="1">
    <location>
        <begin position="1"/>
        <end position="36"/>
    </location>
</feature>
<dbReference type="AlphaFoldDB" id="A0A6L2N6P3"/>
<sequence>MYGETKEVEEAKIESEESNEEIEEETKEEEEDDSKYFDALPTIEDLGKPFVKEKGLVYNKEEGTVIFEKGKEKVIFKMPHKMKRFKHIDFEEMKADCIPPIVIEGNHDDHEKTYYSDSLNLGPRV</sequence>
<proteinExistence type="predicted"/>
<dbReference type="EMBL" id="BKCJ010008374">
    <property type="protein sequence ID" value="GEU81886.1"/>
    <property type="molecule type" value="Genomic_DNA"/>
</dbReference>
<feature type="compositionally biased region" description="Basic and acidic residues" evidence="1">
    <location>
        <begin position="1"/>
        <end position="15"/>
    </location>
</feature>
<evidence type="ECO:0000313" key="2">
    <source>
        <dbReference type="EMBL" id="GEU81886.1"/>
    </source>
</evidence>